<dbReference type="EMBL" id="JALJOQ010000059">
    <property type="protein sequence ID" value="KAK9803453.1"/>
    <property type="molecule type" value="Genomic_DNA"/>
</dbReference>
<comment type="caution">
    <text evidence="2">The sequence shown here is derived from an EMBL/GenBank/DDBJ whole genome shotgun (WGS) entry which is preliminary data.</text>
</comment>
<name>A0AAW1P4I0_9CHLO</name>
<evidence type="ECO:0000313" key="2">
    <source>
        <dbReference type="EMBL" id="KAK9803453.1"/>
    </source>
</evidence>
<evidence type="ECO:0000313" key="3">
    <source>
        <dbReference type="Proteomes" id="UP001465755"/>
    </source>
</evidence>
<keyword evidence="1" id="KW-0812">Transmembrane</keyword>
<evidence type="ECO:0000256" key="1">
    <source>
        <dbReference type="SAM" id="Phobius"/>
    </source>
</evidence>
<dbReference type="Proteomes" id="UP001465755">
    <property type="component" value="Unassembled WGS sequence"/>
</dbReference>
<protein>
    <submittedName>
        <fullName evidence="2">Uncharacterized protein</fullName>
    </submittedName>
</protein>
<keyword evidence="1" id="KW-0472">Membrane</keyword>
<keyword evidence="3" id="KW-1185">Reference proteome</keyword>
<reference evidence="2 3" key="1">
    <citation type="journal article" date="2024" name="Nat. Commun.">
        <title>Phylogenomics reveals the evolutionary origins of lichenization in chlorophyte algae.</title>
        <authorList>
            <person name="Puginier C."/>
            <person name="Libourel C."/>
            <person name="Otte J."/>
            <person name="Skaloud P."/>
            <person name="Haon M."/>
            <person name="Grisel S."/>
            <person name="Petersen M."/>
            <person name="Berrin J.G."/>
            <person name="Delaux P.M."/>
            <person name="Dal Grande F."/>
            <person name="Keller J."/>
        </authorList>
    </citation>
    <scope>NUCLEOTIDE SEQUENCE [LARGE SCALE GENOMIC DNA]</scope>
    <source>
        <strain evidence="2 3">SAG 2036</strain>
    </source>
</reference>
<keyword evidence="1" id="KW-1133">Transmembrane helix</keyword>
<feature type="transmembrane region" description="Helical" evidence="1">
    <location>
        <begin position="78"/>
        <end position="96"/>
    </location>
</feature>
<sequence>MWAFVKRYTSRSSSSTRLHARSARLFRNVLESAGLAAAAGPLRTAFTGLYILAAGVALLLAPGTIFGLLFSARDVSTTYLRVGGTLCVLFGMYYLGAVTSRPDKGF</sequence>
<gene>
    <name evidence="2" type="ORF">WJX73_002720</name>
</gene>
<feature type="transmembrane region" description="Helical" evidence="1">
    <location>
        <begin position="49"/>
        <end position="72"/>
    </location>
</feature>
<dbReference type="AlphaFoldDB" id="A0AAW1P4I0"/>
<accession>A0AAW1P4I0</accession>
<organism evidence="2 3">
    <name type="scientific">Symbiochloris irregularis</name>
    <dbReference type="NCBI Taxonomy" id="706552"/>
    <lineage>
        <taxon>Eukaryota</taxon>
        <taxon>Viridiplantae</taxon>
        <taxon>Chlorophyta</taxon>
        <taxon>core chlorophytes</taxon>
        <taxon>Trebouxiophyceae</taxon>
        <taxon>Trebouxiales</taxon>
        <taxon>Trebouxiaceae</taxon>
        <taxon>Symbiochloris</taxon>
    </lineage>
</organism>
<proteinExistence type="predicted"/>